<name>A0A077DBC2_9BURK</name>
<dbReference type="PROSITE" id="PS51379">
    <property type="entry name" value="4FE4S_FER_2"/>
    <property type="match status" value="2"/>
</dbReference>
<dbReference type="PROSITE" id="PS00198">
    <property type="entry name" value="4FE4S_FER_1"/>
    <property type="match status" value="1"/>
</dbReference>
<dbReference type="Gene3D" id="3.30.70.20">
    <property type="match status" value="1"/>
</dbReference>
<reference evidence="14 15" key="1">
    <citation type="journal article" date="2014" name="BMC Genomics">
        <title>A genomic perspective on a new bacterial genus and species from the Alcaligenaceae family, Basilea psittacipulmonis.</title>
        <authorList>
            <person name="Whiteson K.L."/>
            <person name="Hernandez D."/>
            <person name="Lazarevic V."/>
            <person name="Gaia N."/>
            <person name="Farinelli L."/>
            <person name="Francois P."/>
            <person name="Pilo P."/>
            <person name="Frey J."/>
            <person name="Schrenzel J."/>
        </authorList>
    </citation>
    <scope>NUCLEOTIDE SEQUENCE [LARGE SCALE GENOMIC DNA]</scope>
    <source>
        <strain evidence="14 15">DSM 24701</strain>
    </source>
</reference>
<keyword evidence="2" id="KW-1003">Cell membrane</keyword>
<dbReference type="SUPFAM" id="SSF54862">
    <property type="entry name" value="4Fe-4S ferredoxins"/>
    <property type="match status" value="1"/>
</dbReference>
<evidence type="ECO:0000259" key="12">
    <source>
        <dbReference type="PROSITE" id="PS51379"/>
    </source>
</evidence>
<dbReference type="PROSITE" id="PS51656">
    <property type="entry name" value="4FE4S"/>
    <property type="match status" value="1"/>
</dbReference>
<dbReference type="Proteomes" id="UP000028945">
    <property type="component" value="Chromosome"/>
</dbReference>
<evidence type="ECO:0000256" key="11">
    <source>
        <dbReference type="ARBA" id="ARBA00023136"/>
    </source>
</evidence>
<dbReference type="Gene3D" id="1.10.15.40">
    <property type="entry name" value="Electron transport complex subunit B, putative Fe-S cluster"/>
    <property type="match status" value="1"/>
</dbReference>
<evidence type="ECO:0000256" key="2">
    <source>
        <dbReference type="ARBA" id="ARBA00022475"/>
    </source>
</evidence>
<evidence type="ECO:0000256" key="7">
    <source>
        <dbReference type="ARBA" id="ARBA00022967"/>
    </source>
</evidence>
<dbReference type="InterPro" id="IPR007202">
    <property type="entry name" value="4Fe-4S_dom"/>
</dbReference>
<dbReference type="InterPro" id="IPR017900">
    <property type="entry name" value="4Fe4S_Fe_S_CS"/>
</dbReference>
<evidence type="ECO:0000256" key="3">
    <source>
        <dbReference type="ARBA" id="ARBA00022485"/>
    </source>
</evidence>
<dbReference type="AlphaFoldDB" id="A0A077DBC2"/>
<dbReference type="EMBL" id="CP009238">
    <property type="protein sequence ID" value="AIL32155.1"/>
    <property type="molecule type" value="Genomic_DNA"/>
</dbReference>
<dbReference type="GO" id="GO:0046872">
    <property type="term" value="F:metal ion binding"/>
    <property type="evidence" value="ECO:0007669"/>
    <property type="project" value="UniProtKB-KW"/>
</dbReference>
<evidence type="ECO:0000313" key="14">
    <source>
        <dbReference type="EMBL" id="AIL32155.1"/>
    </source>
</evidence>
<keyword evidence="4" id="KW-0997">Cell inner membrane</keyword>
<evidence type="ECO:0000256" key="1">
    <source>
        <dbReference type="ARBA" id="ARBA00022448"/>
    </source>
</evidence>
<feature type="domain" description="4Fe-4S ferredoxin-type" evidence="12">
    <location>
        <begin position="74"/>
        <end position="103"/>
    </location>
</feature>
<dbReference type="InterPro" id="IPR010207">
    <property type="entry name" value="Elect_transpt_cplx_RnfB/RsxB"/>
</dbReference>
<sequence length="193" mass="21360">MSLTEKINAILPQTQCTKCGYEGCLPYAQAMAEHEAQINRCVPGGTKTIEALSHLLNQPVLPLDPTCGVEKPLEVAYIDENHCIGCTLCIQACPVDAIIGVNKYMHTVIPDLCSGCELCVAPCPVDCISMKPASREWTFLDAQEAKQRYEQRQQRLQMQEDVKEEVSVQQTSDVLKQDLIAKALAKARARRAK</sequence>
<keyword evidence="9" id="KW-0408">Iron</keyword>
<dbReference type="RefSeq" id="WP_038498304.1">
    <property type="nucleotide sequence ID" value="NZ_AFWK01000078.1"/>
</dbReference>
<dbReference type="NCBIfam" id="TIGR01944">
    <property type="entry name" value="rnfB"/>
    <property type="match status" value="1"/>
</dbReference>
<dbReference type="PANTHER" id="PTHR42859">
    <property type="entry name" value="OXIDOREDUCTASE"/>
    <property type="match status" value="1"/>
</dbReference>
<accession>A0A077DBC2</accession>
<evidence type="ECO:0000256" key="9">
    <source>
        <dbReference type="ARBA" id="ARBA00023004"/>
    </source>
</evidence>
<evidence type="ECO:0000259" key="13">
    <source>
        <dbReference type="PROSITE" id="PS51656"/>
    </source>
</evidence>
<keyword evidence="6" id="KW-0677">Repeat</keyword>
<evidence type="ECO:0000256" key="8">
    <source>
        <dbReference type="ARBA" id="ARBA00022982"/>
    </source>
</evidence>
<keyword evidence="5" id="KW-0479">Metal-binding</keyword>
<evidence type="ECO:0000256" key="6">
    <source>
        <dbReference type="ARBA" id="ARBA00022737"/>
    </source>
</evidence>
<gene>
    <name evidence="14" type="ORF">IX83_01405</name>
</gene>
<proteinExistence type="predicted"/>
<dbReference type="eggNOG" id="COG2878">
    <property type="taxonomic scope" value="Bacteria"/>
</dbReference>
<evidence type="ECO:0000256" key="4">
    <source>
        <dbReference type="ARBA" id="ARBA00022519"/>
    </source>
</evidence>
<dbReference type="GO" id="GO:0051539">
    <property type="term" value="F:4 iron, 4 sulfur cluster binding"/>
    <property type="evidence" value="ECO:0007669"/>
    <property type="project" value="UniProtKB-KW"/>
</dbReference>
<dbReference type="InterPro" id="IPR017896">
    <property type="entry name" value="4Fe4S_Fe-S-bd"/>
</dbReference>
<dbReference type="Pfam" id="PF04060">
    <property type="entry name" value="FeS"/>
    <property type="match status" value="1"/>
</dbReference>
<dbReference type="HOGENOM" id="CLU_063448_0_2_4"/>
<dbReference type="KEGG" id="bpsi:IX83_01405"/>
<evidence type="ECO:0000313" key="15">
    <source>
        <dbReference type="Proteomes" id="UP000028945"/>
    </source>
</evidence>
<dbReference type="InterPro" id="IPR050294">
    <property type="entry name" value="RnfB_subfamily"/>
</dbReference>
<protein>
    <submittedName>
        <fullName evidence="14">Ferredoxin</fullName>
    </submittedName>
</protein>
<keyword evidence="1" id="KW-0813">Transport</keyword>
<organism evidence="14 15">
    <name type="scientific">Basilea psittacipulmonis DSM 24701</name>
    <dbReference type="NCBI Taxonomy" id="1072685"/>
    <lineage>
        <taxon>Bacteria</taxon>
        <taxon>Pseudomonadati</taxon>
        <taxon>Pseudomonadota</taxon>
        <taxon>Betaproteobacteria</taxon>
        <taxon>Burkholderiales</taxon>
        <taxon>Alcaligenaceae</taxon>
        <taxon>Basilea</taxon>
    </lineage>
</organism>
<feature type="domain" description="4Fe-4S" evidence="13">
    <location>
        <begin position="1"/>
        <end position="58"/>
    </location>
</feature>
<dbReference type="Pfam" id="PF14697">
    <property type="entry name" value="Fer4_21"/>
    <property type="match status" value="1"/>
</dbReference>
<feature type="domain" description="4Fe-4S ferredoxin-type" evidence="12">
    <location>
        <begin position="104"/>
        <end position="133"/>
    </location>
</feature>
<dbReference type="GO" id="GO:0009055">
    <property type="term" value="F:electron transfer activity"/>
    <property type="evidence" value="ECO:0007669"/>
    <property type="project" value="InterPro"/>
</dbReference>
<keyword evidence="15" id="KW-1185">Reference proteome</keyword>
<keyword evidence="11" id="KW-0472">Membrane</keyword>
<keyword evidence="7" id="KW-1278">Translocase</keyword>
<dbReference type="OrthoDB" id="9789936at2"/>
<evidence type="ECO:0000256" key="5">
    <source>
        <dbReference type="ARBA" id="ARBA00022723"/>
    </source>
</evidence>
<dbReference type="PANTHER" id="PTHR42859:SF3">
    <property type="entry name" value="ION-TRANSLOCATING OXIDOREDUCTASE COMPLEX SUBUNIT B"/>
    <property type="match status" value="1"/>
</dbReference>
<keyword evidence="10" id="KW-0411">Iron-sulfur</keyword>
<dbReference type="STRING" id="1072685.IX83_01405"/>
<evidence type="ECO:0000256" key="10">
    <source>
        <dbReference type="ARBA" id="ARBA00023014"/>
    </source>
</evidence>
<keyword evidence="8" id="KW-0249">Electron transport</keyword>
<keyword evidence="3" id="KW-0004">4Fe-4S</keyword>